<dbReference type="GO" id="GO:0032259">
    <property type="term" value="P:methylation"/>
    <property type="evidence" value="ECO:0007669"/>
    <property type="project" value="UniProtKB-KW"/>
</dbReference>
<evidence type="ECO:0000313" key="5">
    <source>
        <dbReference type="Proteomes" id="UP000239735"/>
    </source>
</evidence>
<evidence type="ECO:0000259" key="3">
    <source>
        <dbReference type="Pfam" id="PF13649"/>
    </source>
</evidence>
<name>A0A2N9L4R2_9BACT</name>
<dbReference type="Proteomes" id="UP000239735">
    <property type="component" value="Unassembled WGS sequence"/>
</dbReference>
<proteinExistence type="predicted"/>
<feature type="domain" description="Methyltransferase" evidence="3">
    <location>
        <begin position="51"/>
        <end position="141"/>
    </location>
</feature>
<dbReference type="AlphaFoldDB" id="A0A2N9L4R2"/>
<sequence length="227" mass="25184">MDADRLRIIRGDYDLIAHDYAVNIGNELAAKPFDCELLARFAAAISRRGGVCELGCGPGHVSRFLRDLGAGIFGLDLSPGMVEEARGLNPDIDFRIGDMLALPLPGQSLAGIVSFYSIVNFPLESLPVVFAEMYRVLQPGGLLLLAFHIGNEVLRPAELWGRPISMEFIHHPPLKILELLRQAGFAIDEMLEREPYAPDVEYQSRRAYILARKLEPGSEMNRSEPAR</sequence>
<dbReference type="InterPro" id="IPR029063">
    <property type="entry name" value="SAM-dependent_MTases_sf"/>
</dbReference>
<evidence type="ECO:0000256" key="2">
    <source>
        <dbReference type="ARBA" id="ARBA00022679"/>
    </source>
</evidence>
<dbReference type="CDD" id="cd02440">
    <property type="entry name" value="AdoMet_MTases"/>
    <property type="match status" value="1"/>
</dbReference>
<gene>
    <name evidence="4" type="ORF">SBA5_150040</name>
</gene>
<dbReference type="PANTHER" id="PTHR43861:SF1">
    <property type="entry name" value="TRANS-ACONITATE 2-METHYLTRANSFERASE"/>
    <property type="match status" value="1"/>
</dbReference>
<dbReference type="Pfam" id="PF13649">
    <property type="entry name" value="Methyltransf_25"/>
    <property type="match status" value="1"/>
</dbReference>
<reference evidence="5" key="1">
    <citation type="submission" date="2018-02" db="EMBL/GenBank/DDBJ databases">
        <authorList>
            <person name="Hausmann B."/>
        </authorList>
    </citation>
    <scope>NUCLEOTIDE SEQUENCE [LARGE SCALE GENOMIC DNA]</scope>
    <source>
        <strain evidence="5">Peat soil MAG SbA5</strain>
    </source>
</reference>
<dbReference type="OrthoDB" id="128512at2"/>
<dbReference type="SUPFAM" id="SSF53335">
    <property type="entry name" value="S-adenosyl-L-methionine-dependent methyltransferases"/>
    <property type="match status" value="1"/>
</dbReference>
<keyword evidence="2" id="KW-0808">Transferase</keyword>
<evidence type="ECO:0000313" key="4">
    <source>
        <dbReference type="EMBL" id="SPE18306.1"/>
    </source>
</evidence>
<accession>A0A2N9L4R2</accession>
<keyword evidence="1 4" id="KW-0489">Methyltransferase</keyword>
<protein>
    <submittedName>
        <fullName evidence="4">Methylase involved in ubiquinone/menaquinone biosynthesis</fullName>
    </submittedName>
</protein>
<dbReference type="GO" id="GO:0008168">
    <property type="term" value="F:methyltransferase activity"/>
    <property type="evidence" value="ECO:0007669"/>
    <property type="project" value="UniProtKB-KW"/>
</dbReference>
<dbReference type="Gene3D" id="3.40.50.150">
    <property type="entry name" value="Vaccinia Virus protein VP39"/>
    <property type="match status" value="1"/>
</dbReference>
<organism evidence="4 5">
    <name type="scientific">Candidatus Sulfuritelmatomonas gaucii</name>
    <dbReference type="NCBI Taxonomy" id="2043161"/>
    <lineage>
        <taxon>Bacteria</taxon>
        <taxon>Pseudomonadati</taxon>
        <taxon>Acidobacteriota</taxon>
        <taxon>Terriglobia</taxon>
        <taxon>Terriglobales</taxon>
        <taxon>Acidobacteriaceae</taxon>
        <taxon>Candidatus Sulfuritelmatomonas</taxon>
    </lineage>
</organism>
<dbReference type="InterPro" id="IPR041698">
    <property type="entry name" value="Methyltransf_25"/>
</dbReference>
<keyword evidence="4" id="KW-0830">Ubiquinone</keyword>
<dbReference type="PANTHER" id="PTHR43861">
    <property type="entry name" value="TRANS-ACONITATE 2-METHYLTRANSFERASE-RELATED"/>
    <property type="match status" value="1"/>
</dbReference>
<evidence type="ECO:0000256" key="1">
    <source>
        <dbReference type="ARBA" id="ARBA00022603"/>
    </source>
</evidence>
<dbReference type="EMBL" id="OKRB01000057">
    <property type="protein sequence ID" value="SPE18306.1"/>
    <property type="molecule type" value="Genomic_DNA"/>
</dbReference>